<protein>
    <recommendedName>
        <fullName evidence="2">RNase H type-1 domain-containing protein</fullName>
    </recommendedName>
</protein>
<evidence type="ECO:0000256" key="1">
    <source>
        <dbReference type="SAM" id="Phobius"/>
    </source>
</evidence>
<dbReference type="Pfam" id="PF13456">
    <property type="entry name" value="RVT_3"/>
    <property type="match status" value="1"/>
</dbReference>
<accession>A0AAV1B1G4</accession>
<dbReference type="GO" id="GO:0003676">
    <property type="term" value="F:nucleic acid binding"/>
    <property type="evidence" value="ECO:0007669"/>
    <property type="project" value="InterPro"/>
</dbReference>
<dbReference type="Gene3D" id="3.30.420.10">
    <property type="entry name" value="Ribonuclease H-like superfamily/Ribonuclease H"/>
    <property type="match status" value="1"/>
</dbReference>
<dbReference type="PANTHER" id="PTHR46387:SF2">
    <property type="entry name" value="RIBONUCLEASE HI"/>
    <property type="match status" value="1"/>
</dbReference>
<keyword evidence="4" id="KW-1185">Reference proteome</keyword>
<dbReference type="InterPro" id="IPR036397">
    <property type="entry name" value="RNaseH_sf"/>
</dbReference>
<feature type="domain" description="RNase H type-1" evidence="2">
    <location>
        <begin position="87"/>
        <end position="178"/>
    </location>
</feature>
<evidence type="ECO:0000259" key="2">
    <source>
        <dbReference type="PROSITE" id="PS50879"/>
    </source>
</evidence>
<dbReference type="GO" id="GO:0004523">
    <property type="term" value="F:RNA-DNA hybrid ribonuclease activity"/>
    <property type="evidence" value="ECO:0007669"/>
    <property type="project" value="InterPro"/>
</dbReference>
<dbReference type="EMBL" id="OX451741">
    <property type="protein sequence ID" value="CAI8616486.1"/>
    <property type="molecule type" value="Genomic_DNA"/>
</dbReference>
<gene>
    <name evidence="3" type="ORF">VFH_VI031160</name>
</gene>
<dbReference type="CDD" id="cd09279">
    <property type="entry name" value="RNase_HI_like"/>
    <property type="match status" value="1"/>
</dbReference>
<evidence type="ECO:0000313" key="3">
    <source>
        <dbReference type="EMBL" id="CAI8616486.1"/>
    </source>
</evidence>
<dbReference type="PROSITE" id="PS50879">
    <property type="entry name" value="RNASE_H_1"/>
    <property type="match status" value="1"/>
</dbReference>
<dbReference type="SUPFAM" id="SSF53098">
    <property type="entry name" value="Ribonuclease H-like"/>
    <property type="match status" value="1"/>
</dbReference>
<reference evidence="3 4" key="1">
    <citation type="submission" date="2023-01" db="EMBL/GenBank/DDBJ databases">
        <authorList>
            <person name="Kreplak J."/>
        </authorList>
    </citation>
    <scope>NUCLEOTIDE SEQUENCE [LARGE SCALE GENOMIC DNA]</scope>
</reference>
<feature type="transmembrane region" description="Helical" evidence="1">
    <location>
        <begin position="36"/>
        <end position="57"/>
    </location>
</feature>
<name>A0AAV1B1G4_VICFA</name>
<dbReference type="PANTHER" id="PTHR46387">
    <property type="entry name" value="POLYNUCLEOTIDYL TRANSFERASE, RIBONUCLEASE H-LIKE SUPERFAMILY PROTEIN"/>
    <property type="match status" value="1"/>
</dbReference>
<keyword evidence="1" id="KW-1133">Transmembrane helix</keyword>
<dbReference type="AlphaFoldDB" id="A0AAV1B1G4"/>
<keyword evidence="1" id="KW-0472">Membrane</keyword>
<proteinExistence type="predicted"/>
<keyword evidence="1" id="KW-0812">Transmembrane</keyword>
<evidence type="ECO:0000313" key="4">
    <source>
        <dbReference type="Proteomes" id="UP001157006"/>
    </source>
</evidence>
<organism evidence="3 4">
    <name type="scientific">Vicia faba</name>
    <name type="common">Broad bean</name>
    <name type="synonym">Faba vulgaris</name>
    <dbReference type="NCBI Taxonomy" id="3906"/>
    <lineage>
        <taxon>Eukaryota</taxon>
        <taxon>Viridiplantae</taxon>
        <taxon>Streptophyta</taxon>
        <taxon>Embryophyta</taxon>
        <taxon>Tracheophyta</taxon>
        <taxon>Spermatophyta</taxon>
        <taxon>Magnoliopsida</taxon>
        <taxon>eudicotyledons</taxon>
        <taxon>Gunneridae</taxon>
        <taxon>Pentapetalae</taxon>
        <taxon>rosids</taxon>
        <taxon>fabids</taxon>
        <taxon>Fabales</taxon>
        <taxon>Fabaceae</taxon>
        <taxon>Papilionoideae</taxon>
        <taxon>50 kb inversion clade</taxon>
        <taxon>NPAAA clade</taxon>
        <taxon>Hologalegina</taxon>
        <taxon>IRL clade</taxon>
        <taxon>Fabeae</taxon>
        <taxon>Vicia</taxon>
    </lineage>
</organism>
<dbReference type="InterPro" id="IPR012337">
    <property type="entry name" value="RNaseH-like_sf"/>
</dbReference>
<sequence length="178" mass="20489">MRLPVTVRRIFQSLFDAPSGDCSCIFWCLYLHRQHLFLIFFISDFTFFSGDMCTLQLRFYVSWFVSCFFPILHFSGDLCSFRIRFYTPRYCTLEFDGASSGNPGKSGAEAVLRSGNEVHRFSRGLGTQTNNSAEYQGLILGLKEANNKGYDHVEIRGDSKLVCEQFAAGQVQEDYYYY</sequence>
<feature type="transmembrane region" description="Helical" evidence="1">
    <location>
        <begin position="63"/>
        <end position="81"/>
    </location>
</feature>
<dbReference type="Proteomes" id="UP001157006">
    <property type="component" value="Chromosome 6"/>
</dbReference>
<dbReference type="InterPro" id="IPR002156">
    <property type="entry name" value="RNaseH_domain"/>
</dbReference>